<gene>
    <name evidence="1" type="ORF">D3M96_09535</name>
</gene>
<reference evidence="1 2" key="1">
    <citation type="submission" date="2018-09" db="EMBL/GenBank/DDBJ databases">
        <title>Complete genome sequence of the hydrocarbonoclastic bacterium Alcaligenes aquatilis QD168, isolated from a crude-oil polluted marine sediment of Central Chile.</title>
        <authorList>
            <person name="Duran R.E."/>
            <person name="Barra B."/>
            <person name="Salva-Serra F."/>
            <person name="Mendez V."/>
            <person name="Moore E.R.B."/>
            <person name="Seeger M."/>
        </authorList>
    </citation>
    <scope>NUCLEOTIDE SEQUENCE [LARGE SCALE GENOMIC DNA]</scope>
    <source>
        <strain evidence="1 2">QD168</strain>
    </source>
</reference>
<dbReference type="Gene3D" id="2.60.120.380">
    <property type="match status" value="2"/>
</dbReference>
<evidence type="ECO:0000313" key="1">
    <source>
        <dbReference type="EMBL" id="AYN20748.1"/>
    </source>
</evidence>
<dbReference type="KEGG" id="aaqu:D3M96_09535"/>
<dbReference type="EMBL" id="CP032153">
    <property type="protein sequence ID" value="AYN20748.1"/>
    <property type="molecule type" value="Genomic_DNA"/>
</dbReference>
<accession>A0A3G2HVG2</accession>
<protein>
    <submittedName>
        <fullName evidence="1">Uncharacterized protein</fullName>
    </submittedName>
</protein>
<dbReference type="Proteomes" id="UP000268070">
    <property type="component" value="Chromosome"/>
</dbReference>
<evidence type="ECO:0000313" key="2">
    <source>
        <dbReference type="Proteomes" id="UP000268070"/>
    </source>
</evidence>
<sequence>MKPTTLFAALLGVAIGAGGAIYYAKNVPVPTSGPVSSAPSSMGAAQTLVLGQSVSGELTSKSFLNLSDGVRSSLFDVKAEAGQLIKISVTGPLRPQITVLRNGELVTRTQRCEDCPESETKGQATTLGFKADFNDTYQVVISGFNTSSFGPFQIVADTLKAYTGEPLTPDQTIHDWALGGQKRYRLNIDKDGLYSLAMKAEQNSLDAYLKLMDRRGMELASDDDNGGGTDARLQVYLKAGEYIVQASSAMGSQNFQGGFSLQIKPEEMTGEVELKNGDSLMLDGEGRSGLFTGETQTYSFTLPEPKLVTVLMDAQGFQATMEVDSTSANQYGDEAGQQRVRGVLAAGEHQVKISGANQAGLFALSAVADDVPANAGGGTLRVGEPRQALMLQGITSDSYQLTVRQPGSYIIDMTSPIFDTYLVLRKDGQTVAEDDDSGGDMNARLEVQLEAGEYEVKAMSLGSYEQDMEYELSVKRR</sequence>
<dbReference type="OrthoDB" id="8893233at2"/>
<organism evidence="1 2">
    <name type="scientific">Alcaligenes aquatilis</name>
    <dbReference type="NCBI Taxonomy" id="323284"/>
    <lineage>
        <taxon>Bacteria</taxon>
        <taxon>Pseudomonadati</taxon>
        <taxon>Pseudomonadota</taxon>
        <taxon>Betaproteobacteria</taxon>
        <taxon>Burkholderiales</taxon>
        <taxon>Alcaligenaceae</taxon>
        <taxon>Alcaligenes</taxon>
    </lineage>
</organism>
<dbReference type="AlphaFoldDB" id="A0A3G2HVG2"/>
<name>A0A3G2HVG2_9BURK</name>
<dbReference type="RefSeq" id="WP_121738798.1">
    <property type="nucleotide sequence ID" value="NZ_CP032153.1"/>
</dbReference>
<proteinExistence type="predicted"/>